<accession>A0ABS0SYS3</accession>
<dbReference type="InterPro" id="IPR009100">
    <property type="entry name" value="AcylCoA_DH/oxidase_NM_dom_sf"/>
</dbReference>
<sequence length="396" mass="42415">MPLDAARTIPAFDWKDPLALDARLTEDERLIRDAARAYAQEQLLPRVVSAYADGRFDRQIMTEMGELGLLGSTLPEEYGGAGVSHVAYGLAAAEIEAVDSGYRSAMSVQSSLVMYPIYAFGSEEQKRKWLPGMARGELIGCFGLTEADGGSDPGSMRTVARKVDGGYVLNGAKMWITNSPISDVALVWAKLDGEIRGFLVERGTEGFTTPKIDDKLSLRASITGEIVLQDVLVPADAMLPNVKGLRGPFSCLNKARYGIAWGAMGAARFCLETSAAYVADRVVFGRPLAARQLIQKKLADMQTEIALGFEGALALGRRLDAGDWVPEAISLLKRNNCGKALIIAREARDIHGGAGISGASHVMRHAANLETVNTYEGAADVHALILGRAITGLAAF</sequence>
<evidence type="ECO:0000313" key="15">
    <source>
        <dbReference type="EMBL" id="MBI1684406.1"/>
    </source>
</evidence>
<dbReference type="InterPro" id="IPR037069">
    <property type="entry name" value="AcylCoA_DH/ox_N_sf"/>
</dbReference>
<dbReference type="InterPro" id="IPR052033">
    <property type="entry name" value="Glutaryl-CoA_DH_mitochondrial"/>
</dbReference>
<dbReference type="Pfam" id="PF02771">
    <property type="entry name" value="Acyl-CoA_dh_N"/>
    <property type="match status" value="1"/>
</dbReference>
<evidence type="ECO:0000256" key="7">
    <source>
        <dbReference type="ARBA" id="ARBA00037899"/>
    </source>
</evidence>
<evidence type="ECO:0000256" key="5">
    <source>
        <dbReference type="ARBA" id="ARBA00022946"/>
    </source>
</evidence>
<keyword evidence="6 11" id="KW-0560">Oxidoreductase</keyword>
<dbReference type="Gene3D" id="2.40.110.10">
    <property type="entry name" value="Butyryl-CoA Dehydrogenase, subunit A, domain 2"/>
    <property type="match status" value="1"/>
</dbReference>
<dbReference type="InterPro" id="IPR046373">
    <property type="entry name" value="Acyl-CoA_Oxase/DH_mid-dom_sf"/>
</dbReference>
<comment type="pathway">
    <text evidence="8">Amino-acid metabolism; tryptophan metabolism.</text>
</comment>
<evidence type="ECO:0000256" key="6">
    <source>
        <dbReference type="ARBA" id="ARBA00023002"/>
    </source>
</evidence>
<evidence type="ECO:0000256" key="4">
    <source>
        <dbReference type="ARBA" id="ARBA00022827"/>
    </source>
</evidence>
<keyword evidence="3 11" id="KW-0285">Flavoprotein</keyword>
<dbReference type="Gene3D" id="1.10.540.10">
    <property type="entry name" value="Acyl-CoA dehydrogenase/oxidase, N-terminal domain"/>
    <property type="match status" value="1"/>
</dbReference>
<dbReference type="PANTHER" id="PTHR42807:SF1">
    <property type="entry name" value="GLUTARYL-COA DEHYDROGENASE, MITOCHONDRIAL"/>
    <property type="match status" value="1"/>
</dbReference>
<evidence type="ECO:0000259" key="14">
    <source>
        <dbReference type="Pfam" id="PF02771"/>
    </source>
</evidence>
<feature type="domain" description="Acyl-CoA dehydrogenase/oxidase C-terminal" evidence="12">
    <location>
        <begin position="244"/>
        <end position="390"/>
    </location>
</feature>
<evidence type="ECO:0000313" key="16">
    <source>
        <dbReference type="Proteomes" id="UP000639859"/>
    </source>
</evidence>
<dbReference type="InterPro" id="IPR013786">
    <property type="entry name" value="AcylCoA_DH/ox_N"/>
</dbReference>
<dbReference type="SUPFAM" id="SSF56645">
    <property type="entry name" value="Acyl-CoA dehydrogenase NM domain-like"/>
    <property type="match status" value="1"/>
</dbReference>
<evidence type="ECO:0000259" key="12">
    <source>
        <dbReference type="Pfam" id="PF00441"/>
    </source>
</evidence>
<reference evidence="15 16" key="1">
    <citation type="submission" date="2020-11" db="EMBL/GenBank/DDBJ databases">
        <title>genome sequence of strain KACC 18849.</title>
        <authorList>
            <person name="Gao J."/>
            <person name="Zhang X."/>
        </authorList>
    </citation>
    <scope>NUCLEOTIDE SEQUENCE [LARGE SCALE GENOMIC DNA]</scope>
    <source>
        <strain evidence="15 16">KACC 18849</strain>
    </source>
</reference>
<dbReference type="Pfam" id="PF02770">
    <property type="entry name" value="Acyl-CoA_dh_M"/>
    <property type="match status" value="1"/>
</dbReference>
<dbReference type="PANTHER" id="PTHR42807">
    <property type="entry name" value="GLUTARYL-COA DEHYDROGENASE, MITOCHONDRIAL"/>
    <property type="match status" value="1"/>
</dbReference>
<keyword evidence="4 11" id="KW-0274">FAD</keyword>
<evidence type="ECO:0000259" key="13">
    <source>
        <dbReference type="Pfam" id="PF02770"/>
    </source>
</evidence>
<dbReference type="SUPFAM" id="SSF47203">
    <property type="entry name" value="Acyl-CoA dehydrogenase C-terminal domain-like"/>
    <property type="match status" value="1"/>
</dbReference>
<dbReference type="Gene3D" id="1.20.140.10">
    <property type="entry name" value="Butyryl-CoA Dehydrogenase, subunit A, domain 3"/>
    <property type="match status" value="1"/>
</dbReference>
<evidence type="ECO:0000256" key="3">
    <source>
        <dbReference type="ARBA" id="ARBA00022630"/>
    </source>
</evidence>
<dbReference type="Proteomes" id="UP000639859">
    <property type="component" value="Unassembled WGS sequence"/>
</dbReference>
<evidence type="ECO:0000256" key="11">
    <source>
        <dbReference type="RuleBase" id="RU362125"/>
    </source>
</evidence>
<feature type="domain" description="Acyl-CoA oxidase/dehydrogenase middle" evidence="13">
    <location>
        <begin position="141"/>
        <end position="231"/>
    </location>
</feature>
<dbReference type="EMBL" id="JADWOX010000007">
    <property type="protein sequence ID" value="MBI1684406.1"/>
    <property type="molecule type" value="Genomic_DNA"/>
</dbReference>
<evidence type="ECO:0000256" key="10">
    <source>
        <dbReference type="ARBA" id="ARBA00049493"/>
    </source>
</evidence>
<keyword evidence="16" id="KW-1185">Reference proteome</keyword>
<feature type="domain" description="Acyl-CoA dehydrogenase/oxidase N-terminal" evidence="14">
    <location>
        <begin position="25"/>
        <end position="137"/>
    </location>
</feature>
<evidence type="ECO:0000256" key="9">
    <source>
        <dbReference type="ARBA" id="ARBA00039033"/>
    </source>
</evidence>
<dbReference type="EC" id="1.3.8.6" evidence="9"/>
<comment type="similarity">
    <text evidence="2 11">Belongs to the acyl-CoA dehydrogenase family.</text>
</comment>
<evidence type="ECO:0000256" key="1">
    <source>
        <dbReference type="ARBA" id="ARBA00001974"/>
    </source>
</evidence>
<evidence type="ECO:0000256" key="8">
    <source>
        <dbReference type="ARBA" id="ARBA00037927"/>
    </source>
</evidence>
<comment type="caution">
    <text evidence="15">The sequence shown here is derived from an EMBL/GenBank/DDBJ whole genome shotgun (WGS) entry which is preliminary data.</text>
</comment>
<dbReference type="InterPro" id="IPR006089">
    <property type="entry name" value="Acyl-CoA_DH_CS"/>
</dbReference>
<comment type="cofactor">
    <cofactor evidence="1 11">
        <name>FAD</name>
        <dbReference type="ChEBI" id="CHEBI:57692"/>
    </cofactor>
</comment>
<dbReference type="CDD" id="cd01151">
    <property type="entry name" value="GCD"/>
    <property type="match status" value="1"/>
</dbReference>
<dbReference type="InterPro" id="IPR009075">
    <property type="entry name" value="AcylCo_DH/oxidase_C"/>
</dbReference>
<dbReference type="RefSeq" id="WP_198576320.1">
    <property type="nucleotide sequence ID" value="NZ_JADWOX010000007.1"/>
</dbReference>
<dbReference type="PROSITE" id="PS00072">
    <property type="entry name" value="ACYL_COA_DH_1"/>
    <property type="match status" value="1"/>
</dbReference>
<organism evidence="15 16">
    <name type="scientific">Caulobacter hibisci</name>
    <dbReference type="NCBI Taxonomy" id="2035993"/>
    <lineage>
        <taxon>Bacteria</taxon>
        <taxon>Pseudomonadati</taxon>
        <taxon>Pseudomonadota</taxon>
        <taxon>Alphaproteobacteria</taxon>
        <taxon>Caulobacterales</taxon>
        <taxon>Caulobacteraceae</taxon>
        <taxon>Caulobacter</taxon>
    </lineage>
</organism>
<comment type="catalytic activity">
    <reaction evidence="10">
        <text>glutaryl-CoA + oxidized [electron-transfer flavoprotein] + 2 H(+) = (2E)-butenoyl-CoA + reduced [electron-transfer flavoprotein] + CO2</text>
        <dbReference type="Rhea" id="RHEA:13389"/>
        <dbReference type="Rhea" id="RHEA-COMP:10685"/>
        <dbReference type="Rhea" id="RHEA-COMP:10686"/>
        <dbReference type="ChEBI" id="CHEBI:15378"/>
        <dbReference type="ChEBI" id="CHEBI:16526"/>
        <dbReference type="ChEBI" id="CHEBI:57332"/>
        <dbReference type="ChEBI" id="CHEBI:57378"/>
        <dbReference type="ChEBI" id="CHEBI:57692"/>
        <dbReference type="ChEBI" id="CHEBI:58307"/>
        <dbReference type="EC" id="1.3.8.6"/>
    </reaction>
</comment>
<comment type="pathway">
    <text evidence="7">Amino-acid metabolism; lysine degradation.</text>
</comment>
<dbReference type="InterPro" id="IPR036250">
    <property type="entry name" value="AcylCo_DH-like_C"/>
</dbReference>
<gene>
    <name evidence="15" type="ORF">I4Q42_12080</name>
</gene>
<dbReference type="Pfam" id="PF00441">
    <property type="entry name" value="Acyl-CoA_dh_1"/>
    <property type="match status" value="1"/>
</dbReference>
<evidence type="ECO:0000256" key="2">
    <source>
        <dbReference type="ARBA" id="ARBA00009347"/>
    </source>
</evidence>
<dbReference type="InterPro" id="IPR006091">
    <property type="entry name" value="Acyl-CoA_Oxase/DH_mid-dom"/>
</dbReference>
<name>A0ABS0SYS3_9CAUL</name>
<proteinExistence type="inferred from homology"/>
<keyword evidence="5" id="KW-0809">Transit peptide</keyword>
<protein>
    <recommendedName>
        <fullName evidence="9">glutaryl-CoA dehydrogenase (ETF)</fullName>
        <ecNumber evidence="9">1.3.8.6</ecNumber>
    </recommendedName>
</protein>